<dbReference type="AlphaFoldDB" id="A0AA87Q3C4"/>
<dbReference type="Pfam" id="PF00903">
    <property type="entry name" value="Glyoxalase"/>
    <property type="match status" value="1"/>
</dbReference>
<organism evidence="2 3">
    <name type="scientific">Rhizobium rhizogenes NBRC 13257</name>
    <dbReference type="NCBI Taxonomy" id="1220581"/>
    <lineage>
        <taxon>Bacteria</taxon>
        <taxon>Pseudomonadati</taxon>
        <taxon>Pseudomonadota</taxon>
        <taxon>Alphaproteobacteria</taxon>
        <taxon>Hyphomicrobiales</taxon>
        <taxon>Rhizobiaceae</taxon>
        <taxon>Rhizobium/Agrobacterium group</taxon>
        <taxon>Rhizobium</taxon>
    </lineage>
</organism>
<dbReference type="PROSITE" id="PS51819">
    <property type="entry name" value="VOC"/>
    <property type="match status" value="1"/>
</dbReference>
<comment type="caution">
    <text evidence="2">The sequence shown here is derived from an EMBL/GenBank/DDBJ whole genome shotgun (WGS) entry which is preliminary data.</text>
</comment>
<dbReference type="GeneID" id="86850888"/>
<gene>
    <name evidence="2" type="ORF">RRH01S_08_02870</name>
</gene>
<evidence type="ECO:0000313" key="2">
    <source>
        <dbReference type="EMBL" id="GAJ94548.1"/>
    </source>
</evidence>
<dbReference type="Gene3D" id="3.10.180.10">
    <property type="entry name" value="2,3-Dihydroxybiphenyl 1,2-Dioxygenase, domain 1"/>
    <property type="match status" value="1"/>
</dbReference>
<sequence>MIRIDHLDHLVLTVASIEESCAFYARVLGMGVEIFGEGRKALTFGNQKINLHRAGHEFEPKAKRPIPGSADLCFISETPLDDVIAHLTAEGIHIEEGPVRRTGATGPILSVYFRDPDDNLIEVSNYLAVSDGL</sequence>
<dbReference type="SUPFAM" id="SSF54593">
    <property type="entry name" value="Glyoxalase/Bleomycin resistance protein/Dihydroxybiphenyl dioxygenase"/>
    <property type="match status" value="1"/>
</dbReference>
<feature type="domain" description="VOC" evidence="1">
    <location>
        <begin position="6"/>
        <end position="126"/>
    </location>
</feature>
<dbReference type="InterPro" id="IPR037523">
    <property type="entry name" value="VOC_core"/>
</dbReference>
<dbReference type="PANTHER" id="PTHR21366">
    <property type="entry name" value="GLYOXALASE FAMILY PROTEIN"/>
    <property type="match status" value="1"/>
</dbReference>
<dbReference type="Proteomes" id="UP000026941">
    <property type="component" value="Unassembled WGS sequence"/>
</dbReference>
<dbReference type="InterPro" id="IPR004360">
    <property type="entry name" value="Glyas_Fos-R_dOase_dom"/>
</dbReference>
<evidence type="ECO:0000313" key="3">
    <source>
        <dbReference type="Proteomes" id="UP000026941"/>
    </source>
</evidence>
<evidence type="ECO:0000259" key="1">
    <source>
        <dbReference type="PROSITE" id="PS51819"/>
    </source>
</evidence>
<dbReference type="PANTHER" id="PTHR21366:SF14">
    <property type="entry name" value="GLYOXALASE DOMAIN-CONTAINING PROTEIN 5"/>
    <property type="match status" value="1"/>
</dbReference>
<dbReference type="RefSeq" id="WP_012650857.1">
    <property type="nucleotide sequence ID" value="NZ_BAYX01000008.1"/>
</dbReference>
<dbReference type="EMBL" id="BAYX01000008">
    <property type="protein sequence ID" value="GAJ94548.1"/>
    <property type="molecule type" value="Genomic_DNA"/>
</dbReference>
<dbReference type="CDD" id="cd07253">
    <property type="entry name" value="GLOD5"/>
    <property type="match status" value="1"/>
</dbReference>
<dbReference type="InterPro" id="IPR029068">
    <property type="entry name" value="Glyas_Bleomycin-R_OHBP_Dase"/>
</dbReference>
<name>A0AA87Q3C4_RHIRH</name>
<accession>A0AA87Q3C4</accession>
<protein>
    <recommendedName>
        <fullName evidence="1">VOC domain-containing protein</fullName>
    </recommendedName>
</protein>
<reference evidence="2 3" key="1">
    <citation type="submission" date="2014-05" db="EMBL/GenBank/DDBJ databases">
        <title>Whole genome shotgun sequence of Rhizobium rhizogenes NBRC 13257.</title>
        <authorList>
            <person name="Katano-Makiyama Y."/>
            <person name="Hosoyama A."/>
            <person name="Hashimoto M."/>
            <person name="Hosoyama Y."/>
            <person name="Noguchi M."/>
            <person name="Tsuchikane K."/>
            <person name="Kimura A."/>
            <person name="Ohji S."/>
            <person name="Ichikawa N."/>
            <person name="Yamazoe A."/>
            <person name="Fujita N."/>
        </authorList>
    </citation>
    <scope>NUCLEOTIDE SEQUENCE [LARGE SCALE GENOMIC DNA]</scope>
    <source>
        <strain evidence="2 3">NBRC 13257</strain>
    </source>
</reference>
<dbReference type="InterPro" id="IPR050383">
    <property type="entry name" value="GlyoxalaseI/FosfomycinResist"/>
</dbReference>
<proteinExistence type="predicted"/>